<evidence type="ECO:0000256" key="1">
    <source>
        <dbReference type="ARBA" id="ARBA00022692"/>
    </source>
</evidence>
<protein>
    <submittedName>
        <fullName evidence="6">Transporter, major facilitator family</fullName>
    </submittedName>
</protein>
<dbReference type="CDD" id="cd17324">
    <property type="entry name" value="MFS_NepI_like"/>
    <property type="match status" value="1"/>
</dbReference>
<dbReference type="HOGENOM" id="CLU_001265_23_0_6"/>
<feature type="domain" description="Major facilitator superfamily (MFS) profile" evidence="5">
    <location>
        <begin position="12"/>
        <end position="394"/>
    </location>
</feature>
<comment type="caution">
    <text evidence="6">The sequence shown here is derived from an EMBL/GenBank/DDBJ whole genome shotgun (WGS) entry which is preliminary data.</text>
</comment>
<evidence type="ECO:0000256" key="2">
    <source>
        <dbReference type="ARBA" id="ARBA00022989"/>
    </source>
</evidence>
<evidence type="ECO:0000313" key="6">
    <source>
        <dbReference type="EMBL" id="EJL02370.1"/>
    </source>
</evidence>
<dbReference type="PANTHER" id="PTHR42910:SF1">
    <property type="entry name" value="MAJOR FACILITATOR SUPERFAMILY (MFS) PROFILE DOMAIN-CONTAINING PROTEIN"/>
    <property type="match status" value="1"/>
</dbReference>
<dbReference type="InterPro" id="IPR011701">
    <property type="entry name" value="MFS"/>
</dbReference>
<name>J2EG65_PSEFQ</name>
<dbReference type="InterPro" id="IPR036259">
    <property type="entry name" value="MFS_trans_sf"/>
</dbReference>
<feature type="transmembrane region" description="Helical" evidence="4">
    <location>
        <begin position="12"/>
        <end position="32"/>
    </location>
</feature>
<dbReference type="GO" id="GO:0022857">
    <property type="term" value="F:transmembrane transporter activity"/>
    <property type="evidence" value="ECO:0007669"/>
    <property type="project" value="InterPro"/>
</dbReference>
<feature type="transmembrane region" description="Helical" evidence="4">
    <location>
        <begin position="218"/>
        <end position="241"/>
    </location>
</feature>
<feature type="transmembrane region" description="Helical" evidence="4">
    <location>
        <begin position="110"/>
        <end position="131"/>
    </location>
</feature>
<dbReference type="PROSITE" id="PS50850">
    <property type="entry name" value="MFS"/>
    <property type="match status" value="1"/>
</dbReference>
<sequence length="410" mass="41938">MPVSSAVPAGLPARLVAVMAMCCALAVSALYYHQPLLPQMAASFGLAPTQAGLVATLTQLGYATGLLLIVPLADCRQPRRLALSAIVANAVALMACAVAPNFMLLCAGSFVVGVTAITAQIIIPVLSGLASPAERGRIVGALLGGLSTGLLLARTMGGFVGEHAGWRTVFVLASVIDILLLIIVARRLPAIAGQAPIRYTRLLRSLVSLVREERELRLCAASGFFIFAAFSALWATLAALLTQPPYGFDAATIGVFGLVTLLGIVASPSIGALADRLGARVMAFASAIILTAGFACIAAGGHILGCLLVGMVLLDLGNRTGLVANQSRIHALRPDARSRLNTVFMASYFMGGAVGAALGNYGVHRAGWIGLAAVGASLALAAAVISAFFPQASSALPADSPTRGNCNQQA</sequence>
<dbReference type="Pfam" id="PF07690">
    <property type="entry name" value="MFS_1"/>
    <property type="match status" value="1"/>
</dbReference>
<dbReference type="SUPFAM" id="SSF103473">
    <property type="entry name" value="MFS general substrate transporter"/>
    <property type="match status" value="1"/>
</dbReference>
<keyword evidence="3 4" id="KW-0472">Membrane</keyword>
<gene>
    <name evidence="6" type="ORF">PflQ2_2578</name>
</gene>
<feature type="transmembrane region" description="Helical" evidence="4">
    <location>
        <begin position="138"/>
        <end position="160"/>
    </location>
</feature>
<evidence type="ECO:0000256" key="4">
    <source>
        <dbReference type="SAM" id="Phobius"/>
    </source>
</evidence>
<dbReference type="PANTHER" id="PTHR42910">
    <property type="entry name" value="TRANSPORTER SCO4007-RELATED"/>
    <property type="match status" value="1"/>
</dbReference>
<dbReference type="Gene3D" id="1.20.1250.20">
    <property type="entry name" value="MFS general substrate transporter like domains"/>
    <property type="match status" value="1"/>
</dbReference>
<feature type="transmembrane region" description="Helical" evidence="4">
    <location>
        <begin position="253"/>
        <end position="274"/>
    </location>
</feature>
<feature type="transmembrane region" description="Helical" evidence="4">
    <location>
        <begin position="82"/>
        <end position="104"/>
    </location>
</feature>
<accession>J2EG65</accession>
<keyword evidence="2 4" id="KW-1133">Transmembrane helix</keyword>
<evidence type="ECO:0000256" key="3">
    <source>
        <dbReference type="ARBA" id="ARBA00023136"/>
    </source>
</evidence>
<dbReference type="Proteomes" id="UP000007289">
    <property type="component" value="Chromosome"/>
</dbReference>
<dbReference type="eggNOG" id="COG2814">
    <property type="taxonomic scope" value="Bacteria"/>
</dbReference>
<feature type="transmembrane region" description="Helical" evidence="4">
    <location>
        <begin position="166"/>
        <end position="185"/>
    </location>
</feature>
<feature type="transmembrane region" description="Helical" evidence="4">
    <location>
        <begin position="368"/>
        <end position="389"/>
    </location>
</feature>
<evidence type="ECO:0000259" key="5">
    <source>
        <dbReference type="PROSITE" id="PS50850"/>
    </source>
</evidence>
<dbReference type="PATRIC" id="fig|1038922.3.peg.2943"/>
<keyword evidence="1 4" id="KW-0812">Transmembrane</keyword>
<proteinExistence type="predicted"/>
<feature type="transmembrane region" description="Helical" evidence="4">
    <location>
        <begin position="281"/>
        <end position="314"/>
    </location>
</feature>
<dbReference type="EMBL" id="AGBM01000001">
    <property type="protein sequence ID" value="EJL02370.1"/>
    <property type="molecule type" value="Genomic_DNA"/>
</dbReference>
<dbReference type="RefSeq" id="WP_003181417.1">
    <property type="nucleotide sequence ID" value="NZ_CM001558.1"/>
</dbReference>
<reference evidence="6" key="1">
    <citation type="journal article" date="2012" name="PLoS Genet.">
        <title>Comparative Genomics of Plant-Associated Pseudomonas spp.: Insights into Diversity and Inheritance of Traits Involved in Multitrophic Interactions.</title>
        <authorList>
            <person name="Loper J.E."/>
            <person name="Hassan K.A."/>
            <person name="Mavrodi D.V."/>
            <person name="Davis E.W.II."/>
            <person name="Lim C.K."/>
            <person name="Shaffer B.T."/>
            <person name="Elbourne L.D."/>
            <person name="Stockwell V.O."/>
            <person name="Hartney S.L."/>
            <person name="Breakwell K."/>
            <person name="Henkels M.D."/>
            <person name="Tetu S.G."/>
            <person name="Rangel L.I."/>
            <person name="Kidarsa T.A."/>
            <person name="Wilson N.L."/>
            <person name="van de Mortel J.E."/>
            <person name="Song C."/>
            <person name="Blumhagen R."/>
            <person name="Radune D."/>
            <person name="Hostetler J.B."/>
            <person name="Brinkac L.M."/>
            <person name="Durkin A.S."/>
            <person name="Kluepfel D.A."/>
            <person name="Wechter W.P."/>
            <person name="Anderson A.J."/>
            <person name="Kim Y.C."/>
            <person name="Pierson L.S.III."/>
            <person name="Pierson E.A."/>
            <person name="Lindow S.E."/>
            <person name="Kobayashi D.Y."/>
            <person name="Raaijmakers J.M."/>
            <person name="Weller D.M."/>
            <person name="Thomashow L.S."/>
            <person name="Allen A.E."/>
            <person name="Paulsen I.T."/>
        </authorList>
    </citation>
    <scope>NUCLEOTIDE SEQUENCE [LARGE SCALE GENOMIC DNA]</scope>
    <source>
        <strain evidence="6">Q2-87</strain>
    </source>
</reference>
<feature type="transmembrane region" description="Helical" evidence="4">
    <location>
        <begin position="52"/>
        <end position="70"/>
    </location>
</feature>
<organism evidence="6">
    <name type="scientific">Pseudomonas fluorescens (strain Q2-87)</name>
    <dbReference type="NCBI Taxonomy" id="1038922"/>
    <lineage>
        <taxon>Bacteria</taxon>
        <taxon>Pseudomonadati</taxon>
        <taxon>Pseudomonadota</taxon>
        <taxon>Gammaproteobacteria</taxon>
        <taxon>Pseudomonadales</taxon>
        <taxon>Pseudomonadaceae</taxon>
        <taxon>Pseudomonas</taxon>
    </lineage>
</organism>
<dbReference type="InterPro" id="IPR020846">
    <property type="entry name" value="MFS_dom"/>
</dbReference>
<dbReference type="AlphaFoldDB" id="J2EG65"/>
<feature type="transmembrane region" description="Helical" evidence="4">
    <location>
        <begin position="342"/>
        <end position="361"/>
    </location>
</feature>